<dbReference type="PANTHER" id="PTHR43064">
    <property type="entry name" value="PHOSPHORIBOSYLAMINOIMIDAZOLE CARBOXYLASE-RELATED"/>
    <property type="match status" value="1"/>
</dbReference>
<evidence type="ECO:0000313" key="3">
    <source>
        <dbReference type="Proteomes" id="UP001519654"/>
    </source>
</evidence>
<proteinExistence type="predicted"/>
<dbReference type="InterPro" id="IPR039476">
    <property type="entry name" value="P2CMN_synthase_LarB"/>
</dbReference>
<dbReference type="InterPro" id="IPR000031">
    <property type="entry name" value="PurE_dom"/>
</dbReference>
<dbReference type="Pfam" id="PF00731">
    <property type="entry name" value="AIRC"/>
    <property type="match status" value="1"/>
</dbReference>
<dbReference type="EMBL" id="JAHKKG010000004">
    <property type="protein sequence ID" value="MBU2664705.1"/>
    <property type="molecule type" value="Genomic_DNA"/>
</dbReference>
<feature type="domain" description="PurE" evidence="1">
    <location>
        <begin position="91"/>
        <end position="223"/>
    </location>
</feature>
<gene>
    <name evidence="2" type="primary">larB</name>
    <name evidence="2" type="ORF">KOI35_14475</name>
</gene>
<dbReference type="PANTHER" id="PTHR43064:SF1">
    <property type="entry name" value="SLL1489 PROTEIN"/>
    <property type="match status" value="1"/>
</dbReference>
<name>A0ABS5YML1_9ACTN</name>
<comment type="caution">
    <text evidence="2">The sequence shown here is derived from an EMBL/GenBank/DDBJ whole genome shotgun (WGS) entry which is preliminary data.</text>
</comment>
<dbReference type="Gene3D" id="3.40.50.1970">
    <property type="match status" value="1"/>
</dbReference>
<organism evidence="2 3">
    <name type="scientific">Paractinoplanes bogorensis</name>
    <dbReference type="NCBI Taxonomy" id="1610840"/>
    <lineage>
        <taxon>Bacteria</taxon>
        <taxon>Bacillati</taxon>
        <taxon>Actinomycetota</taxon>
        <taxon>Actinomycetes</taxon>
        <taxon>Micromonosporales</taxon>
        <taxon>Micromonosporaceae</taxon>
        <taxon>Paractinoplanes</taxon>
    </lineage>
</organism>
<evidence type="ECO:0000313" key="2">
    <source>
        <dbReference type="EMBL" id="MBU2664705.1"/>
    </source>
</evidence>
<dbReference type="SUPFAM" id="SSF52255">
    <property type="entry name" value="N5-CAIR mutase (phosphoribosylaminoimidazole carboxylase, PurE)"/>
    <property type="match status" value="1"/>
</dbReference>
<dbReference type="NCBIfam" id="NF033503">
    <property type="entry name" value="LarB"/>
    <property type="match status" value="1"/>
</dbReference>
<accession>A0ABS5YML1</accession>
<dbReference type="SMART" id="SM01001">
    <property type="entry name" value="AIRC"/>
    <property type="match status" value="1"/>
</dbReference>
<keyword evidence="3" id="KW-1185">Reference proteome</keyword>
<reference evidence="2 3" key="1">
    <citation type="submission" date="2021-06" db="EMBL/GenBank/DDBJ databases">
        <title>Actinoplanes lichenicola sp. nov., and Actinoplanes ovalisporus sp. nov., isolated from lichen in Thailand.</title>
        <authorList>
            <person name="Saeng-In P."/>
            <person name="Kanchanasin P."/>
            <person name="Yuki M."/>
            <person name="Kudo T."/>
            <person name="Ohkuma M."/>
            <person name="Phongsopitanun W."/>
            <person name="Tanasupawat S."/>
        </authorList>
    </citation>
    <scope>NUCLEOTIDE SEQUENCE [LARGE SCALE GENOMIC DNA]</scope>
    <source>
        <strain evidence="2 3">NBRC 110975</strain>
    </source>
</reference>
<protein>
    <submittedName>
        <fullName evidence="2">Nickel pincer cofactor biosynthesis protein LarB</fullName>
    </submittedName>
</protein>
<sequence length="224" mass="22927">MAEPDLSSYANLDLDRTKRRGYPEAVYCAGKTPEQVKGIAQALRDHTGVTLFTRADQEHADAVRAVLPDAFHDPIAKLVAWPPDPPAPTGERVVVVAAGTSDLPVAREAALTAEYLGRATDLVVDVGVAGLHRVLAHVELLRRARAVVVVAGMDGALPGVVAGLIAAPVVAVPTSVGYGAAFEGLAALLTMLNACAPGVAVVNIDNGYGAGHLAAQIAAAPGQP</sequence>
<evidence type="ECO:0000259" key="1">
    <source>
        <dbReference type="SMART" id="SM01001"/>
    </source>
</evidence>
<dbReference type="RefSeq" id="WP_215787552.1">
    <property type="nucleotide sequence ID" value="NZ_JAHKKG010000004.1"/>
</dbReference>
<dbReference type="Proteomes" id="UP001519654">
    <property type="component" value="Unassembled WGS sequence"/>
</dbReference>